<evidence type="ECO:0000259" key="2">
    <source>
        <dbReference type="PROSITE" id="PS50853"/>
    </source>
</evidence>
<dbReference type="InterPro" id="IPR003961">
    <property type="entry name" value="FN3_dom"/>
</dbReference>
<name>A0A1Y3AXD3_EURMA</name>
<dbReference type="SUPFAM" id="SSF49265">
    <property type="entry name" value="Fibronectin type III"/>
    <property type="match status" value="1"/>
</dbReference>
<sequence length="245" mass="27531">MSDQRIIMLNDLQPGHKYQIRVTAFNEAGSTEAEYHFFTPISSLQNDEAIILMGSRSTSSVPFYADVLVVVPSVISFVVIVVLLSLVYIIFTRKPRHTNNIYGNFNDQNKFPNETNESVIMGELEAKYASNLNGGFNTSNNTTDLKGFQVTGNNGGGCVAAMNQNVVHFQSPYAMTNIKEKIGNEERYPLNHLNMSPMKTANYSIEHDGIYATVKRTPRPPRSDVHIYQFPRMTRIIPPNAYSQL</sequence>
<feature type="domain" description="Fibronectin type-III" evidence="2">
    <location>
        <begin position="1"/>
        <end position="46"/>
    </location>
</feature>
<accession>A0A1Y3AXD3</accession>
<comment type="caution">
    <text evidence="3">The sequence shown here is derived from an EMBL/GenBank/DDBJ whole genome shotgun (WGS) entry which is preliminary data.</text>
</comment>
<reference evidence="3 4" key="1">
    <citation type="submission" date="2017-03" db="EMBL/GenBank/DDBJ databases">
        <title>Genome Survey of Euroglyphus maynei.</title>
        <authorList>
            <person name="Arlian L.G."/>
            <person name="Morgan M.S."/>
            <person name="Rider S.D."/>
        </authorList>
    </citation>
    <scope>NUCLEOTIDE SEQUENCE [LARGE SCALE GENOMIC DNA]</scope>
    <source>
        <strain evidence="3">Arlian Lab</strain>
        <tissue evidence="3">Whole body</tissue>
    </source>
</reference>
<dbReference type="AlphaFoldDB" id="A0A1Y3AXD3"/>
<keyword evidence="1" id="KW-0472">Membrane</keyword>
<keyword evidence="1" id="KW-1133">Transmembrane helix</keyword>
<gene>
    <name evidence="3" type="ORF">BLA29_005572</name>
</gene>
<feature type="transmembrane region" description="Helical" evidence="1">
    <location>
        <begin position="63"/>
        <end position="91"/>
    </location>
</feature>
<evidence type="ECO:0000313" key="4">
    <source>
        <dbReference type="Proteomes" id="UP000194236"/>
    </source>
</evidence>
<dbReference type="CDD" id="cd00063">
    <property type="entry name" value="FN3"/>
    <property type="match status" value="1"/>
</dbReference>
<dbReference type="Gene3D" id="2.60.40.10">
    <property type="entry name" value="Immunoglobulins"/>
    <property type="match status" value="1"/>
</dbReference>
<dbReference type="PROSITE" id="PS50853">
    <property type="entry name" value="FN3"/>
    <property type="match status" value="1"/>
</dbReference>
<evidence type="ECO:0000256" key="1">
    <source>
        <dbReference type="SAM" id="Phobius"/>
    </source>
</evidence>
<dbReference type="InterPro" id="IPR013783">
    <property type="entry name" value="Ig-like_fold"/>
</dbReference>
<dbReference type="Proteomes" id="UP000194236">
    <property type="component" value="Unassembled WGS sequence"/>
</dbReference>
<dbReference type="EMBL" id="MUJZ01052841">
    <property type="protein sequence ID" value="OTF73169.1"/>
    <property type="molecule type" value="Genomic_DNA"/>
</dbReference>
<evidence type="ECO:0000313" key="3">
    <source>
        <dbReference type="EMBL" id="OTF73169.1"/>
    </source>
</evidence>
<proteinExistence type="predicted"/>
<protein>
    <submittedName>
        <fullName evidence="3">Down syndrome cell adhesion molecule-like protein</fullName>
    </submittedName>
</protein>
<dbReference type="InterPro" id="IPR036116">
    <property type="entry name" value="FN3_sf"/>
</dbReference>
<dbReference type="OrthoDB" id="152385at2759"/>
<organism evidence="3 4">
    <name type="scientific">Euroglyphus maynei</name>
    <name type="common">Mayne's house dust mite</name>
    <dbReference type="NCBI Taxonomy" id="6958"/>
    <lineage>
        <taxon>Eukaryota</taxon>
        <taxon>Metazoa</taxon>
        <taxon>Ecdysozoa</taxon>
        <taxon>Arthropoda</taxon>
        <taxon>Chelicerata</taxon>
        <taxon>Arachnida</taxon>
        <taxon>Acari</taxon>
        <taxon>Acariformes</taxon>
        <taxon>Sarcoptiformes</taxon>
        <taxon>Astigmata</taxon>
        <taxon>Psoroptidia</taxon>
        <taxon>Analgoidea</taxon>
        <taxon>Pyroglyphidae</taxon>
        <taxon>Pyroglyphinae</taxon>
        <taxon>Euroglyphus</taxon>
    </lineage>
</organism>
<keyword evidence="1" id="KW-0812">Transmembrane</keyword>
<keyword evidence="4" id="KW-1185">Reference proteome</keyword>